<organism evidence="3">
    <name type="scientific">Octactis speculum</name>
    <dbReference type="NCBI Taxonomy" id="3111310"/>
    <lineage>
        <taxon>Eukaryota</taxon>
        <taxon>Sar</taxon>
        <taxon>Stramenopiles</taxon>
        <taxon>Ochrophyta</taxon>
        <taxon>Dictyochophyceae</taxon>
        <taxon>Dictyochales</taxon>
        <taxon>Dictyochaceae</taxon>
        <taxon>Octactis</taxon>
    </lineage>
</organism>
<keyword evidence="1" id="KW-0175">Coiled coil</keyword>
<gene>
    <name evidence="3" type="ORF">DSPE1174_LOCUS3715</name>
</gene>
<feature type="region of interest" description="Disordered" evidence="2">
    <location>
        <begin position="201"/>
        <end position="248"/>
    </location>
</feature>
<proteinExistence type="predicted"/>
<evidence type="ECO:0000256" key="1">
    <source>
        <dbReference type="SAM" id="Coils"/>
    </source>
</evidence>
<evidence type="ECO:0000256" key="2">
    <source>
        <dbReference type="SAM" id="MobiDB-lite"/>
    </source>
</evidence>
<sequence>MSRFKTHGVRNDHPYAMLHKGQSRRVTTIPISGGLQVSVMAGKDAPPYEELINFPRAKGKDEIRCVMCGSTPGFPGCVIPRQNKDVCKECDKSTWQHMASSIFFKWCKGCKKFLRLGSFSEKLDAAKCDRCRERGRQSYLLKKCKDPLPEARFRSQSESFPPMDRMHHASPQNKAHDINGVNLAAVATMAKLGGTTMVRPRQEAHIQETGRTDASHVSLSSGDDDYRDQSDSKYSNSEDEYYDGGEFRHPEMRNHYQTCGRTRAYSEGCKTTCKRPNTRLFCSEDGKTAVSAETKTENKDNDSHIIGKLSGAFGMPLHTVISPKGGVQSRPTGHLLEVASIHQRIMFLEECASRVVKLEQVALVRETLTESLQRDRKRLIEEVAASRNKERVLLDEADQLRAEVVSLRERRSCSRCGQYSQSEAWNTLEKTRQPAARKQTPISQTQRTTRSSSFSSLQKG</sequence>
<name>A0A7S2F7Q2_9STRA</name>
<dbReference type="AlphaFoldDB" id="A0A7S2F7Q2"/>
<accession>A0A7S2F7Q2</accession>
<dbReference type="EMBL" id="HBGS01007172">
    <property type="protein sequence ID" value="CAD9379067.1"/>
    <property type="molecule type" value="Transcribed_RNA"/>
</dbReference>
<reference evidence="3" key="1">
    <citation type="submission" date="2021-01" db="EMBL/GenBank/DDBJ databases">
        <authorList>
            <person name="Corre E."/>
            <person name="Pelletier E."/>
            <person name="Niang G."/>
            <person name="Scheremetjew M."/>
            <person name="Finn R."/>
            <person name="Kale V."/>
            <person name="Holt S."/>
            <person name="Cochrane G."/>
            <person name="Meng A."/>
            <person name="Brown T."/>
            <person name="Cohen L."/>
        </authorList>
    </citation>
    <scope>NUCLEOTIDE SEQUENCE</scope>
    <source>
        <strain evidence="3">CCMP1381</strain>
    </source>
</reference>
<feature type="coiled-coil region" evidence="1">
    <location>
        <begin position="369"/>
        <end position="410"/>
    </location>
</feature>
<feature type="region of interest" description="Disordered" evidence="2">
    <location>
        <begin position="427"/>
        <end position="460"/>
    </location>
</feature>
<feature type="region of interest" description="Disordered" evidence="2">
    <location>
        <begin position="152"/>
        <end position="172"/>
    </location>
</feature>
<feature type="compositionally biased region" description="Basic and acidic residues" evidence="2">
    <location>
        <begin position="201"/>
        <end position="214"/>
    </location>
</feature>
<feature type="compositionally biased region" description="Low complexity" evidence="2">
    <location>
        <begin position="443"/>
        <end position="460"/>
    </location>
</feature>
<protein>
    <submittedName>
        <fullName evidence="3">Uncharacterized protein</fullName>
    </submittedName>
</protein>
<evidence type="ECO:0000313" key="3">
    <source>
        <dbReference type="EMBL" id="CAD9379067.1"/>
    </source>
</evidence>